<dbReference type="InterPro" id="IPR038081">
    <property type="entry name" value="CalX-like_sf"/>
</dbReference>
<protein>
    <recommendedName>
        <fullName evidence="5">Calx-beta domain-containing protein</fullName>
    </recommendedName>
</protein>
<dbReference type="InterPro" id="IPR018511">
    <property type="entry name" value="Hemolysin-typ_Ca-bd_CS"/>
</dbReference>
<dbReference type="Pfam" id="PF13517">
    <property type="entry name" value="FG-GAP_3"/>
    <property type="match status" value="3"/>
</dbReference>
<dbReference type="Gene3D" id="2.60.40.2030">
    <property type="match status" value="2"/>
</dbReference>
<evidence type="ECO:0000256" key="2">
    <source>
        <dbReference type="ARBA" id="ARBA00022737"/>
    </source>
</evidence>
<dbReference type="Proteomes" id="UP001055453">
    <property type="component" value="Chromosome"/>
</dbReference>
<organism evidence="6 7">
    <name type="scientific">Nostoc cf. commune SO-36</name>
    <dbReference type="NCBI Taxonomy" id="449208"/>
    <lineage>
        <taxon>Bacteria</taxon>
        <taxon>Bacillati</taxon>
        <taxon>Cyanobacteriota</taxon>
        <taxon>Cyanophyceae</taxon>
        <taxon>Nostocales</taxon>
        <taxon>Nostocaceae</taxon>
        <taxon>Nostoc</taxon>
    </lineage>
</organism>
<dbReference type="InterPro" id="IPR025592">
    <property type="entry name" value="DUF4347"/>
</dbReference>
<dbReference type="EMBL" id="AP025732">
    <property type="protein sequence ID" value="BDI18194.1"/>
    <property type="molecule type" value="Genomic_DNA"/>
</dbReference>
<dbReference type="InterPro" id="IPR028994">
    <property type="entry name" value="Integrin_alpha_N"/>
</dbReference>
<dbReference type="Pfam" id="PF00353">
    <property type="entry name" value="HemolysinCabind"/>
    <property type="match status" value="1"/>
</dbReference>
<dbReference type="PANTHER" id="PTHR46580">
    <property type="entry name" value="SENSOR KINASE-RELATED"/>
    <property type="match status" value="1"/>
</dbReference>
<gene>
    <name evidence="6" type="ORF">ANSO36C_39960</name>
</gene>
<evidence type="ECO:0000256" key="3">
    <source>
        <dbReference type="ARBA" id="ARBA00022837"/>
    </source>
</evidence>
<dbReference type="SUPFAM" id="SSF51120">
    <property type="entry name" value="beta-Roll"/>
    <property type="match status" value="1"/>
</dbReference>
<feature type="domain" description="Calx-beta" evidence="5">
    <location>
        <begin position="1510"/>
        <end position="1620"/>
    </location>
</feature>
<proteinExistence type="predicted"/>
<dbReference type="PANTHER" id="PTHR46580:SF2">
    <property type="entry name" value="MAM DOMAIN-CONTAINING PROTEIN"/>
    <property type="match status" value="1"/>
</dbReference>
<dbReference type="InterPro" id="IPR013517">
    <property type="entry name" value="FG-GAP"/>
</dbReference>
<dbReference type="Pfam" id="PF03160">
    <property type="entry name" value="Calx-beta"/>
    <property type="match status" value="1"/>
</dbReference>
<dbReference type="InterPro" id="IPR011043">
    <property type="entry name" value="Gal_Oxase/kelch_b-propeller"/>
</dbReference>
<dbReference type="InterPro" id="IPR001343">
    <property type="entry name" value="Hemolysn_Ca-bd"/>
</dbReference>
<dbReference type="Pfam" id="PF14252">
    <property type="entry name" value="DUF4347"/>
    <property type="match status" value="1"/>
</dbReference>
<evidence type="ECO:0000313" key="6">
    <source>
        <dbReference type="EMBL" id="BDI18194.1"/>
    </source>
</evidence>
<dbReference type="Pfam" id="PF14312">
    <property type="entry name" value="FG-GAP_2"/>
    <property type="match status" value="1"/>
</dbReference>
<sequence length="1999" mass="207028">MQMLKTQTNFAKELQVLNQNIAFIDTAVTDYQSLIAGIKPGISVVVLNSNKDGVEQITQALQGGKYKSVHIVSHGSTGSLQLGYTQLNSNNLNYYTNQLQQWRNYLSDDADILLYGCDVANGEGTEFVEQISQITGANVAASTDKTGSKALGGNWDFEFKIGKIESSLAFKTHVIQTYDYVLAGTGDVIINEFSQGSDGAKEWVELLVVRDNVNLQNHTLVDGNGSLNITLSGSGFSSLKAGTLIVLYNGGDIDATITPDLTYDPTIGDYVLKISSLNSSGVYAVTRNNSWDTTTEAFNNTDNTDVPQLLNSSNTPIYTFPRTTTPTTSKFSAYTSNSAVGATNTNNWSNDAIFTSATPGLGNTENNTTWINILRGAITVLTAPSVTINNPSPAANEQFGFSLASNNTNILIGAPLANSNKGEVYQVNINGVLQQTFTNPSSGIGELFGFSVAMNDIDYLIGAPKFDDAVADVGRAYKFNASGSLQQTFNNSVNNDDSEFGSAVAILSNGNYVIGAPEKGKVTANDNAGQIRLFDNAGVLQTISNPGSGFIQDARFGFSLAAANNDILIGTPGFSFGVGQVDRYNTTGTRLQTFTNPNPTAQDFFGFSVKSNSAGTRFLIGAPGEDNGATDAGVVYLYDSTTATPTLLKTFTNPDITNLGFGSSLAFLDNDILIGASGSFSVIGANFTPNPVRGAVYLYDGDGASPTYKLEKIFSNPGTSNDAFGAAISIIDSNRIAISAPYYDADTNTDAGIAYIFNLKNAPVLDNTGNPTLVAINENSTNNDGTLISAILATGAGGNPISDADAGAVEGIAVIGVDNTNGKWQYSTNGGNNWIDFAVSNTSATLLRDTEKVRFIPNANYKGKAEITFRAWDASDGKASGTTGVDVSVGGGTTAYSAATETASITIALLVGLRPYSIVTGDFNKDGNTDLVTANKSSQSVSVLLGKGDGTFNPASNFSVVGFNGLNPYSVAVADFNKDGNTDLVTANNTSSNISVLFGDGKATGGFGPAINFALPSGSSSPVSIAMGDFNKDGKSDIVTANNASQNVSVLLGDGNGGFAVAKNFRVPSRPTSVTVGDFNGDGKSDLAVTSSYFNNVSILLGNGDGTFNSATQFDVGTNPHSVIVGDFDKDGKSDLAVANSDSNNVSVLLGNGDGTFKPAANFNVGLNPVSVTVIDFNGDEKFDLAVANADSNTVSVLLGDGTGSFGNATNFDVGTTPYAVTVGDFDKDGKSDLAVANSESKNVSVLFNNPGNPNNPVEPVPPQPILINEILFDPPSTDGSKEYIELRGTPGATLAPGTYLVGIEGDSGSSNPGNVQDIFDLSGKQFGSNGLLVLLQKGNTYTVNSGANVLTNNGSGAGWGSGASSSIGHTGATDIENNSVSFFLIQTTSAPILSNDIDSNNDGIADGTVYSNWTVLDSVSVLDGTSTTDRAYSSIVFRKGSTGGSVPANATVVDTSFIAGYVGRSSNTTGSTASDWVASLITGTAPNLTLGTVANTSPGNFAEQPLNHIGDTNFAPGANLNYAISTTIPTVTEGNSGSKIVNFTVTRSGNTAIATTVNYVLDGTATSGSDYNNIKVGTVTGTSSGTLKFAVGETTKTISLNVLGEKVTETDETINLNLNYPNQTVAIAPGTITIVDDDNIPTISIVDKSGSESAGNFVFTVKLSNASSEIVTVAYNTSNDTAIAGVDYTAVTGSLTFNPGVTTQTITVPILNDFVAESGDRFFVNLINPTNASIGDNQAIGTITDNDTAGFTISPLTGLITTEAGGTANFSIQLTSQPTANVTLNLSSSNVNEGTVPVSSITFTAANWNTPQVITVTGVNDGIADDNIAYKIITGTVVSSDAKYNNFNPANIADIDVINIKNGNQVNSVMTGSAKVDNLQGTTSDDLIFGFASNDVIVGGLGNDQIYGGLGVDNLTGGAGNDIFVLAKGEGRDTIRDFKTGEDLIALAGGLLYSGLSVTQSGSATLIKVTANNESLALLTGIMASTLNASDFITISVN</sequence>
<dbReference type="Gene3D" id="2.130.10.130">
    <property type="entry name" value="Integrin alpha, N-terminal"/>
    <property type="match status" value="2"/>
</dbReference>
<keyword evidence="3" id="KW-0106">Calcium</keyword>
<evidence type="ECO:0000256" key="1">
    <source>
        <dbReference type="ARBA" id="ARBA00022729"/>
    </source>
</evidence>
<dbReference type="PROSITE" id="PS00330">
    <property type="entry name" value="HEMOLYSIN_CALCIUM"/>
    <property type="match status" value="2"/>
</dbReference>
<dbReference type="InterPro" id="IPR011049">
    <property type="entry name" value="Serralysin-like_metalloprot_C"/>
</dbReference>
<reference evidence="6" key="1">
    <citation type="submission" date="2022-04" db="EMBL/GenBank/DDBJ databases">
        <title>Complete genome sequence of a cyanobacterium, Nostoc sp. SO-36, isolated in Antarctica.</title>
        <authorList>
            <person name="Kanesaki Y."/>
            <person name="Effendi D."/>
            <person name="Sakamoto T."/>
            <person name="Ohtani S."/>
            <person name="Awai K."/>
        </authorList>
    </citation>
    <scope>NUCLEOTIDE SEQUENCE</scope>
    <source>
        <strain evidence="6">SO-36</strain>
    </source>
</reference>
<dbReference type="SUPFAM" id="SSF141072">
    <property type="entry name" value="CalX-like"/>
    <property type="match status" value="2"/>
</dbReference>
<dbReference type="PRINTS" id="PR00313">
    <property type="entry name" value="CABNDNGRPT"/>
</dbReference>
<name>A0ABN6Q775_NOSCO</name>
<dbReference type="SMART" id="SM00237">
    <property type="entry name" value="Calx_beta"/>
    <property type="match status" value="2"/>
</dbReference>
<keyword evidence="4" id="KW-0325">Glycoprotein</keyword>
<dbReference type="SUPFAM" id="SSF69318">
    <property type="entry name" value="Integrin alpha N-terminal domain"/>
    <property type="match status" value="2"/>
</dbReference>
<dbReference type="SUPFAM" id="SSF50965">
    <property type="entry name" value="Galactose oxidase, central domain"/>
    <property type="match status" value="1"/>
</dbReference>
<feature type="domain" description="Calx-beta" evidence="5">
    <location>
        <begin position="1631"/>
        <end position="1728"/>
    </location>
</feature>
<evidence type="ECO:0000313" key="7">
    <source>
        <dbReference type="Proteomes" id="UP001055453"/>
    </source>
</evidence>
<dbReference type="Gene3D" id="2.30.30.100">
    <property type="match status" value="6"/>
</dbReference>
<keyword evidence="2" id="KW-0677">Repeat</keyword>
<dbReference type="PROSITE" id="PS51470">
    <property type="entry name" value="FG_GAP"/>
    <property type="match status" value="2"/>
</dbReference>
<keyword evidence="1" id="KW-0732">Signal</keyword>
<evidence type="ECO:0000256" key="4">
    <source>
        <dbReference type="ARBA" id="ARBA00023180"/>
    </source>
</evidence>
<accession>A0ABN6Q775</accession>
<keyword evidence="7" id="KW-1185">Reference proteome</keyword>
<evidence type="ECO:0000259" key="5">
    <source>
        <dbReference type="SMART" id="SM00237"/>
    </source>
</evidence>
<dbReference type="InterPro" id="IPR013519">
    <property type="entry name" value="Int_alpha_beta-p"/>
</dbReference>
<dbReference type="InterPro" id="IPR003644">
    <property type="entry name" value="Calx_beta"/>
</dbReference>
<dbReference type="SMART" id="SM00191">
    <property type="entry name" value="Int_alpha"/>
    <property type="match status" value="10"/>
</dbReference>